<dbReference type="Pfam" id="PF00076">
    <property type="entry name" value="RRM_1"/>
    <property type="match status" value="1"/>
</dbReference>
<dbReference type="InterPro" id="IPR008942">
    <property type="entry name" value="ENTH_VHS"/>
</dbReference>
<dbReference type="InterPro" id="IPR000504">
    <property type="entry name" value="RRM_dom"/>
</dbReference>
<dbReference type="PANTHER" id="PTHR23140">
    <property type="entry name" value="RNA PROCESSING PROTEIN LD23810P"/>
    <property type="match status" value="1"/>
</dbReference>
<evidence type="ECO:0000259" key="6">
    <source>
        <dbReference type="PROSITE" id="PS51391"/>
    </source>
</evidence>
<dbReference type="GO" id="GO:0003723">
    <property type="term" value="F:RNA binding"/>
    <property type="evidence" value="ECO:0007669"/>
    <property type="project" value="UniProtKB-UniRule"/>
</dbReference>
<dbReference type="SUPFAM" id="SSF109905">
    <property type="entry name" value="Surp module (SWAP domain)"/>
    <property type="match status" value="1"/>
</dbReference>
<keyword evidence="8" id="KW-1185">Reference proteome</keyword>
<evidence type="ECO:0000256" key="2">
    <source>
        <dbReference type="PROSITE-ProRule" id="PRU00176"/>
    </source>
</evidence>
<dbReference type="SUPFAM" id="SSF54928">
    <property type="entry name" value="RNA-binding domain, RBD"/>
    <property type="match status" value="1"/>
</dbReference>
<feature type="region of interest" description="Disordered" evidence="3">
    <location>
        <begin position="685"/>
        <end position="757"/>
    </location>
</feature>
<dbReference type="Gene3D" id="1.10.10.790">
    <property type="entry name" value="Surp module"/>
    <property type="match status" value="1"/>
</dbReference>
<comment type="caution">
    <text evidence="7">The sequence shown here is derived from an EMBL/GenBank/DDBJ whole genome shotgun (WGS) entry which is preliminary data.</text>
</comment>
<dbReference type="FunFam" id="3.30.70.330:FF:000177">
    <property type="entry name" value="U2 snRNP-associated SURP motif-containing protein-like isoform X2"/>
    <property type="match status" value="1"/>
</dbReference>
<evidence type="ECO:0000256" key="1">
    <source>
        <dbReference type="ARBA" id="ARBA00022884"/>
    </source>
</evidence>
<name>A0AAV4U3V1_CAEEX</name>
<feature type="compositionally biased region" description="Basic residues" evidence="3">
    <location>
        <begin position="970"/>
        <end position="980"/>
    </location>
</feature>
<dbReference type="SMART" id="SM00360">
    <property type="entry name" value="RRM"/>
    <property type="match status" value="1"/>
</dbReference>
<dbReference type="InterPro" id="IPR035009">
    <property type="entry name" value="SR140_RRM"/>
</dbReference>
<dbReference type="SMART" id="SM00648">
    <property type="entry name" value="SWAP"/>
    <property type="match status" value="1"/>
</dbReference>
<evidence type="ECO:0000256" key="3">
    <source>
        <dbReference type="SAM" id="MobiDB-lite"/>
    </source>
</evidence>
<dbReference type="PROSITE" id="PS50102">
    <property type="entry name" value="RRM"/>
    <property type="match status" value="1"/>
</dbReference>
<dbReference type="Proteomes" id="UP001054945">
    <property type="component" value="Unassembled WGS sequence"/>
</dbReference>
<dbReference type="InterPro" id="IPR012677">
    <property type="entry name" value="Nucleotide-bd_a/b_plait_sf"/>
</dbReference>
<dbReference type="Pfam" id="PF01805">
    <property type="entry name" value="Surp"/>
    <property type="match status" value="1"/>
</dbReference>
<feature type="domain" description="RRM" evidence="4">
    <location>
        <begin position="244"/>
        <end position="326"/>
    </location>
</feature>
<feature type="domain" description="SURP motif" evidence="5">
    <location>
        <begin position="399"/>
        <end position="442"/>
    </location>
</feature>
<dbReference type="Gene3D" id="1.25.40.90">
    <property type="match status" value="1"/>
</dbReference>
<dbReference type="Pfam" id="PF04818">
    <property type="entry name" value="CID"/>
    <property type="match status" value="1"/>
</dbReference>
<dbReference type="InterPro" id="IPR035979">
    <property type="entry name" value="RBD_domain_sf"/>
</dbReference>
<feature type="region of interest" description="Disordered" evidence="3">
    <location>
        <begin position="773"/>
        <end position="980"/>
    </location>
</feature>
<dbReference type="PANTHER" id="PTHR23140:SF0">
    <property type="entry name" value="U2 SNRNP-ASSOCIATED SURP MOTIF-CONTAINING PROTEIN"/>
    <property type="match status" value="1"/>
</dbReference>
<dbReference type="InterPro" id="IPR047488">
    <property type="entry name" value="SR140_cwf21"/>
</dbReference>
<reference evidence="7 8" key="1">
    <citation type="submission" date="2021-06" db="EMBL/GenBank/DDBJ databases">
        <title>Caerostris extrusa draft genome.</title>
        <authorList>
            <person name="Kono N."/>
            <person name="Arakawa K."/>
        </authorList>
    </citation>
    <scope>NUCLEOTIDE SEQUENCE [LARGE SCALE GENOMIC DNA]</scope>
</reference>
<feature type="compositionally biased region" description="Basic and acidic residues" evidence="3">
    <location>
        <begin position="818"/>
        <end position="848"/>
    </location>
</feature>
<dbReference type="SMART" id="SM00582">
    <property type="entry name" value="RPR"/>
    <property type="match status" value="1"/>
</dbReference>
<organism evidence="7 8">
    <name type="scientific">Caerostris extrusa</name>
    <name type="common">Bark spider</name>
    <name type="synonym">Caerostris bankana</name>
    <dbReference type="NCBI Taxonomy" id="172846"/>
    <lineage>
        <taxon>Eukaryota</taxon>
        <taxon>Metazoa</taxon>
        <taxon>Ecdysozoa</taxon>
        <taxon>Arthropoda</taxon>
        <taxon>Chelicerata</taxon>
        <taxon>Arachnida</taxon>
        <taxon>Araneae</taxon>
        <taxon>Araneomorphae</taxon>
        <taxon>Entelegynae</taxon>
        <taxon>Araneoidea</taxon>
        <taxon>Araneidae</taxon>
        <taxon>Caerostris</taxon>
    </lineage>
</organism>
<feature type="compositionally biased region" description="Acidic residues" evidence="3">
    <location>
        <begin position="774"/>
        <end position="786"/>
    </location>
</feature>
<feature type="region of interest" description="Disordered" evidence="3">
    <location>
        <begin position="141"/>
        <end position="177"/>
    </location>
</feature>
<dbReference type="InterPro" id="IPR035967">
    <property type="entry name" value="SWAP/Surp_sf"/>
</dbReference>
<dbReference type="EMBL" id="BPLR01012234">
    <property type="protein sequence ID" value="GIY52377.1"/>
    <property type="molecule type" value="Genomic_DNA"/>
</dbReference>
<evidence type="ECO:0000313" key="8">
    <source>
        <dbReference type="Proteomes" id="UP001054945"/>
    </source>
</evidence>
<accession>A0AAV4U3V1</accession>
<evidence type="ECO:0000259" key="5">
    <source>
        <dbReference type="PROSITE" id="PS50128"/>
    </source>
</evidence>
<evidence type="ECO:0008006" key="9">
    <source>
        <dbReference type="Google" id="ProtNLM"/>
    </source>
</evidence>
<dbReference type="Gene3D" id="3.30.70.330">
    <property type="match status" value="1"/>
</dbReference>
<dbReference type="InterPro" id="IPR051485">
    <property type="entry name" value="SR-CTD_assoc_factor"/>
</dbReference>
<feature type="compositionally biased region" description="Basic and acidic residues" evidence="3">
    <location>
        <begin position="859"/>
        <end position="874"/>
    </location>
</feature>
<evidence type="ECO:0000259" key="4">
    <source>
        <dbReference type="PROSITE" id="PS50102"/>
    </source>
</evidence>
<feature type="compositionally biased region" description="Acidic residues" evidence="3">
    <location>
        <begin position="714"/>
        <end position="732"/>
    </location>
</feature>
<feature type="compositionally biased region" description="Basic residues" evidence="3">
    <location>
        <begin position="926"/>
        <end position="962"/>
    </location>
</feature>
<proteinExistence type="predicted"/>
<dbReference type="InterPro" id="IPR000061">
    <property type="entry name" value="Surp"/>
</dbReference>
<feature type="domain" description="CID" evidence="6">
    <location>
        <begin position="506"/>
        <end position="662"/>
    </location>
</feature>
<dbReference type="GO" id="GO:0006396">
    <property type="term" value="P:RNA processing"/>
    <property type="evidence" value="ECO:0007669"/>
    <property type="project" value="InterPro"/>
</dbReference>
<feature type="compositionally biased region" description="Basic and acidic residues" evidence="3">
    <location>
        <begin position="145"/>
        <end position="168"/>
    </location>
</feature>
<dbReference type="AlphaFoldDB" id="A0AAV4U3V1"/>
<protein>
    <recommendedName>
        <fullName evidence="9">U2 snRNP-associated SURP motif-containing protein</fullName>
    </recommendedName>
</protein>
<dbReference type="PROSITE" id="PS51391">
    <property type="entry name" value="CID"/>
    <property type="match status" value="1"/>
</dbReference>
<keyword evidence="1 2" id="KW-0694">RNA-binding</keyword>
<dbReference type="PROSITE" id="PS50128">
    <property type="entry name" value="SURP"/>
    <property type="match status" value="1"/>
</dbReference>
<sequence length="980" mass="113265">MHYVLNIFLRCLSDWFDWTWFCSHQGLRYRISFCVIFIDQTEVSIMSFPKGNESPPKGQKVKAFNINPIGKRSTKPELDKKKDKCSEEDKAAAEVFEEFLASFDEPTKHGKLFVRGTIINAGSEVTQEKPTVQTGKLYKPPKLTETIKKPPEERQETAKEKADRIERQNKKKEKEKKKSNLELFKEELRMIQEEREERHRLKSAVKEHVKVSRPVEPMENQIRLADDYRYPSYGSYDTGDPGTTNLYLGNLNQRFMTEQQLCEVFGKFGPLASVKIMWPRSDEERARGRNCGFVAFMNRKDGERAMKNLNGKDVMNFEMKLGWGKAVPIPPHPIYIPPAMVELTLPPPPSGLPFNAQLDKKERHKLWPGEPETKESFEQLLANAVVKVVIPTERSLLCLIHRMIEFVVREGPMFEAMIMNREINNPMFRFLFDNQSPAHVYYRWRLYSILKGDHPSKWQTEEFCMFKNGSIWRPPPLNPYLQGMPEELVEIPVPTSKPIEPKKGSLSDSQRDKLEELLRHITPEKLKIAEAMIYCIDHAEAAEEIIDCIGESIASPEAPLFKSNYYLIKLMFLNIGRLYLISDILHNCSVKVTNASFFRTGFQDKLPEIFKDLHEIFQGIDGRLRAEQFKQRVVSCFRAWEEWAIYPSDFLIKLQNLFLGLVPMSRDGNEDSNSSQAAQLHNTDAELPSDDIDGVPLSTDDIDGVPLDGPLNEDRDDIDGIPLNEDLDGQPLEDERPSSTPDISSKFKPSKWETVDPETVEAQAITTSKWDLLEQNEDQEQVDDIDGQPMDDTASTQDEFSQHEDDNSQDSISVIEQFKTDRNEQRRTKLREMEMKVMKYQDELESGKRSRKPSMKLSDQIERESRSERDGSERSHKRFKSHSSSPLVRTHSPSSDEGDHSPSYYSMPKKISPRNVPMSLAENIHSPHKSYRSHSPKKSRRSRSRSPKRSRRSRSKSPYKRRLSPESPPLRKHKSKKSRH</sequence>
<gene>
    <name evidence="7" type="primary">U2SURP</name>
    <name evidence="7" type="ORF">CEXT_727411</name>
</gene>
<dbReference type="CDD" id="cd12223">
    <property type="entry name" value="RRM_SR140"/>
    <property type="match status" value="1"/>
</dbReference>
<dbReference type="SUPFAM" id="SSF48464">
    <property type="entry name" value="ENTH/VHS domain"/>
    <property type="match status" value="1"/>
</dbReference>
<dbReference type="FunFam" id="1.10.10.790:FF:000006">
    <property type="entry name" value="U2 snRNP-associated SURP motif-containing protein isoform X1"/>
    <property type="match status" value="1"/>
</dbReference>
<evidence type="ECO:0000313" key="7">
    <source>
        <dbReference type="EMBL" id="GIY52377.1"/>
    </source>
</evidence>
<dbReference type="InterPro" id="IPR006569">
    <property type="entry name" value="CID_dom"/>
</dbReference>
<dbReference type="CDD" id="cd21370">
    <property type="entry name" value="cwf21_SR140"/>
    <property type="match status" value="1"/>
</dbReference>
<dbReference type="GO" id="GO:0005634">
    <property type="term" value="C:nucleus"/>
    <property type="evidence" value="ECO:0007669"/>
    <property type="project" value="TreeGrafter"/>
</dbReference>